<feature type="signal peptide" evidence="1">
    <location>
        <begin position="1"/>
        <end position="21"/>
    </location>
</feature>
<feature type="chain" id="PRO_5002521984" description="Peptidase A1 domain-containing protein" evidence="1">
    <location>
        <begin position="22"/>
        <end position="299"/>
    </location>
</feature>
<accession>A0A0F7SM36</accession>
<dbReference type="EMBL" id="LN483345">
    <property type="protein sequence ID" value="CDZ98743.1"/>
    <property type="molecule type" value="Genomic_DNA"/>
</dbReference>
<evidence type="ECO:0008006" key="3">
    <source>
        <dbReference type="Google" id="ProtNLM"/>
    </source>
</evidence>
<sequence>MLFPAAFTVACLALVNTLVDASPTVTSSSSFIHAPRSEVEAHQKKSSRMIPLPRWLQDPKEASSYLPRDKVVRRAAAQPSVSAVPKTYKGQIYVDFVDKSSTDKSGYLSSYLDTFGQYGTIVDNKTTPLIVDFKYGKNESTNIEIKNGEKDYTDLGLVLAYGLKGADFGPKNPNVLVLAGVSQRTVPITGGSGDTLKSTVGLSTGFNLPAQSKVWVGDNVVFKKCEGDILIPYWIDLAGEAIKGKLYYVEFDDGEKPTIIVTTDVTLLPKDHVKFFEIVLLYVSKPDVCYPKDYFSGLN</sequence>
<keyword evidence="1" id="KW-0732">Signal</keyword>
<evidence type="ECO:0000313" key="2">
    <source>
        <dbReference type="EMBL" id="CDZ98743.1"/>
    </source>
</evidence>
<proteinExistence type="predicted"/>
<evidence type="ECO:0000256" key="1">
    <source>
        <dbReference type="SAM" id="SignalP"/>
    </source>
</evidence>
<protein>
    <recommendedName>
        <fullName evidence="3">Peptidase A1 domain-containing protein</fullName>
    </recommendedName>
</protein>
<reference evidence="2" key="1">
    <citation type="submission" date="2014-08" db="EMBL/GenBank/DDBJ databases">
        <authorList>
            <person name="Sharma Rahul"/>
            <person name="Thines Marco"/>
        </authorList>
    </citation>
    <scope>NUCLEOTIDE SEQUENCE</scope>
</reference>
<dbReference type="AlphaFoldDB" id="A0A0F7SM36"/>
<name>A0A0F7SM36_PHARH</name>
<organism evidence="2">
    <name type="scientific">Phaffia rhodozyma</name>
    <name type="common">Yeast</name>
    <name type="synonym">Xanthophyllomyces dendrorhous</name>
    <dbReference type="NCBI Taxonomy" id="264483"/>
    <lineage>
        <taxon>Eukaryota</taxon>
        <taxon>Fungi</taxon>
        <taxon>Dikarya</taxon>
        <taxon>Basidiomycota</taxon>
        <taxon>Agaricomycotina</taxon>
        <taxon>Tremellomycetes</taxon>
        <taxon>Cystofilobasidiales</taxon>
        <taxon>Mrakiaceae</taxon>
        <taxon>Phaffia</taxon>
    </lineage>
</organism>